<dbReference type="PROSITE" id="PS50174">
    <property type="entry name" value="G_PATCH"/>
    <property type="match status" value="1"/>
</dbReference>
<evidence type="ECO:0000259" key="2">
    <source>
        <dbReference type="PROSITE" id="PS50006"/>
    </source>
</evidence>
<feature type="region of interest" description="Disordered" evidence="1">
    <location>
        <begin position="92"/>
        <end position="122"/>
    </location>
</feature>
<proteinExistence type="predicted"/>
<evidence type="ECO:0000256" key="1">
    <source>
        <dbReference type="SAM" id="MobiDB-lite"/>
    </source>
</evidence>
<dbReference type="PANTHER" id="PTHR23106:SF24">
    <property type="entry name" value="ANGIOGENIC FACTOR WITH G PATCH AND FHA DOMAINS 1"/>
    <property type="match status" value="1"/>
</dbReference>
<accession>A0AAR5Q9T5</accession>
<dbReference type="EnsemblMetazoa" id="XM_019914430.1">
    <property type="protein sequence ID" value="XP_019769989.1"/>
    <property type="gene ID" value="LOC109544327"/>
</dbReference>
<dbReference type="SMART" id="SM00443">
    <property type="entry name" value="G_patch"/>
    <property type="match status" value="1"/>
</dbReference>
<protein>
    <recommendedName>
        <fullName evidence="6">Angiogenic factor with G patch and FHA domains 1</fullName>
    </recommendedName>
</protein>
<dbReference type="SUPFAM" id="SSF49879">
    <property type="entry name" value="SMAD/FHA domain"/>
    <property type="match status" value="1"/>
</dbReference>
<evidence type="ECO:0000259" key="3">
    <source>
        <dbReference type="PROSITE" id="PS50174"/>
    </source>
</evidence>
<dbReference type="Gene3D" id="2.60.200.20">
    <property type="match status" value="1"/>
</dbReference>
<dbReference type="InterPro" id="IPR041591">
    <property type="entry name" value="OCRE"/>
</dbReference>
<name>A0AAR5Q9T5_DENPD</name>
<evidence type="ECO:0000313" key="4">
    <source>
        <dbReference type="EnsemblMetazoa" id="XP_019769989.1"/>
    </source>
</evidence>
<dbReference type="AlphaFoldDB" id="A0AAR5Q9T5"/>
<dbReference type="InterPro" id="IPR053027">
    <property type="entry name" value="AGGF1"/>
</dbReference>
<feature type="compositionally biased region" description="Low complexity" evidence="1">
    <location>
        <begin position="8"/>
        <end position="29"/>
    </location>
</feature>
<dbReference type="Pfam" id="PF17780">
    <property type="entry name" value="OCRE"/>
    <property type="match status" value="1"/>
</dbReference>
<dbReference type="InterPro" id="IPR000253">
    <property type="entry name" value="FHA_dom"/>
</dbReference>
<reference evidence="4" key="2">
    <citation type="submission" date="2024-08" db="UniProtKB">
        <authorList>
            <consortium name="EnsemblMetazoa"/>
        </authorList>
    </citation>
    <scope>IDENTIFICATION</scope>
</reference>
<dbReference type="InterPro" id="IPR000467">
    <property type="entry name" value="G_patch_dom"/>
</dbReference>
<evidence type="ECO:0008006" key="6">
    <source>
        <dbReference type="Google" id="ProtNLM"/>
    </source>
</evidence>
<dbReference type="PROSITE" id="PS50006">
    <property type="entry name" value="FHA_DOMAIN"/>
    <property type="match status" value="1"/>
</dbReference>
<dbReference type="InterPro" id="IPR008984">
    <property type="entry name" value="SMAD_FHA_dom_sf"/>
</dbReference>
<dbReference type="PANTHER" id="PTHR23106">
    <property type="entry name" value="ANGIOGENIC FACTOR WITH G PATCH AND FHA DOMAINS 1"/>
    <property type="match status" value="1"/>
</dbReference>
<feature type="region of interest" description="Disordered" evidence="1">
    <location>
        <begin position="407"/>
        <end position="447"/>
    </location>
</feature>
<feature type="compositionally biased region" description="Polar residues" evidence="1">
    <location>
        <begin position="98"/>
        <end position="117"/>
    </location>
</feature>
<dbReference type="SMART" id="SM00240">
    <property type="entry name" value="FHA"/>
    <property type="match status" value="1"/>
</dbReference>
<dbReference type="Pfam" id="PF00498">
    <property type="entry name" value="FHA"/>
    <property type="match status" value="1"/>
</dbReference>
<evidence type="ECO:0000313" key="5">
    <source>
        <dbReference type="Proteomes" id="UP000019118"/>
    </source>
</evidence>
<feature type="compositionally biased region" description="Basic and acidic residues" evidence="1">
    <location>
        <begin position="413"/>
        <end position="431"/>
    </location>
</feature>
<feature type="domain" description="FHA" evidence="2">
    <location>
        <begin position="277"/>
        <end position="328"/>
    </location>
</feature>
<sequence length="536" mass="59970">MDSRRKSSTSSRSRSGSVGKISSRSSHSSLEAKNSANGGSNYGEIHKLDEELMGKLKEFPEVLELVQKMQRIIQKQVKKIIKWKLKYKQMSERKTRHASTQTHFSSGLTETTSTNGQKEPKSLAEDIKEAAEQAVQSSGFVYEETSGLYYDYTSGYYYNAEYGLYYDASSGTYLNYNQETKTYEYHSQVTPAEPAKDSVCLSRKKRRAKNKKKAKVNSFYHMETLSSSFNNMNISNLRCRPLDVSKQYPPCMRMIVESTEIPKIKVGSLFIVTCDGGTIGREGNHSVLLPDINVSKHHLKLFYNEDTSTYSIVDLGSRNGTLLNGKRLASSKQESDPAEVPHGSKLQLGSTTLLCHVHEGSQTCGHCEPGLLIEEPKDPPVPISGSKKSISQQFKSELRRLRKQHGFLGSNEDPSRLREGYTDRAERRRNEVGSQNPYEKTKAASLDESITSENKGFKLLSKMGWKEGESLGKDGTGRIEPVKVVSNAGTAGMGAAVEVPLVVPKNPKHQIWMKTQERFNKLPEENPLDEPVDLDQ</sequence>
<feature type="region of interest" description="Disordered" evidence="1">
    <location>
        <begin position="1"/>
        <end position="42"/>
    </location>
</feature>
<dbReference type="GO" id="GO:0003676">
    <property type="term" value="F:nucleic acid binding"/>
    <property type="evidence" value="ECO:0007669"/>
    <property type="project" value="InterPro"/>
</dbReference>
<organism evidence="4 5">
    <name type="scientific">Dendroctonus ponderosae</name>
    <name type="common">Mountain pine beetle</name>
    <dbReference type="NCBI Taxonomy" id="77166"/>
    <lineage>
        <taxon>Eukaryota</taxon>
        <taxon>Metazoa</taxon>
        <taxon>Ecdysozoa</taxon>
        <taxon>Arthropoda</taxon>
        <taxon>Hexapoda</taxon>
        <taxon>Insecta</taxon>
        <taxon>Pterygota</taxon>
        <taxon>Neoptera</taxon>
        <taxon>Endopterygota</taxon>
        <taxon>Coleoptera</taxon>
        <taxon>Polyphaga</taxon>
        <taxon>Cucujiformia</taxon>
        <taxon>Curculionidae</taxon>
        <taxon>Scolytinae</taxon>
        <taxon>Dendroctonus</taxon>
    </lineage>
</organism>
<dbReference type="Proteomes" id="UP000019118">
    <property type="component" value="Unassembled WGS sequence"/>
</dbReference>
<reference evidence="5" key="1">
    <citation type="journal article" date="2013" name="Genome Biol.">
        <title>Draft genome of the mountain pine beetle, Dendroctonus ponderosae Hopkins, a major forest pest.</title>
        <authorList>
            <person name="Keeling C.I."/>
            <person name="Yuen M.M."/>
            <person name="Liao N.Y."/>
            <person name="Docking T.R."/>
            <person name="Chan S.K."/>
            <person name="Taylor G.A."/>
            <person name="Palmquist D.L."/>
            <person name="Jackman S.D."/>
            <person name="Nguyen A."/>
            <person name="Li M."/>
            <person name="Henderson H."/>
            <person name="Janes J.K."/>
            <person name="Zhao Y."/>
            <person name="Pandoh P."/>
            <person name="Moore R."/>
            <person name="Sperling F.A."/>
            <person name="Huber D.P."/>
            <person name="Birol I."/>
            <person name="Jones S.J."/>
            <person name="Bohlmann J."/>
        </authorList>
    </citation>
    <scope>NUCLEOTIDE SEQUENCE</scope>
</reference>
<dbReference type="CDD" id="cd22686">
    <property type="entry name" value="FHA_AGGF1"/>
    <property type="match status" value="1"/>
</dbReference>
<feature type="domain" description="G-patch" evidence="3">
    <location>
        <begin position="452"/>
        <end position="498"/>
    </location>
</feature>
<gene>
    <name evidence="4" type="primary">109544327</name>
</gene>
<keyword evidence="5" id="KW-1185">Reference proteome</keyword>
<dbReference type="Pfam" id="PF01585">
    <property type="entry name" value="G-patch"/>
    <property type="match status" value="1"/>
</dbReference>